<sequence>MSSSSCTCIEVSATLSAKFSQYKVHYMIVSYGGGKSMTPPRLCWLLYDPNQDCPSPAYKNIQTEYFHQDFEDVLLKNITSSSESIENTRQPITYLNVRQVYL</sequence>
<protein>
    <submittedName>
        <fullName evidence="1">Uncharacterized protein</fullName>
    </submittedName>
</protein>
<name>A0A8X6L7Q5_TRICU</name>
<keyword evidence="2" id="KW-1185">Reference proteome</keyword>
<gene>
    <name evidence="1" type="ORF">TNCT_565451</name>
</gene>
<reference evidence="1" key="1">
    <citation type="submission" date="2020-07" db="EMBL/GenBank/DDBJ databases">
        <title>Multicomponent nature underlies the extraordinary mechanical properties of spider dragline silk.</title>
        <authorList>
            <person name="Kono N."/>
            <person name="Nakamura H."/>
            <person name="Mori M."/>
            <person name="Yoshida Y."/>
            <person name="Ohtoshi R."/>
            <person name="Malay A.D."/>
            <person name="Moran D.A.P."/>
            <person name="Tomita M."/>
            <person name="Numata K."/>
            <person name="Arakawa K."/>
        </authorList>
    </citation>
    <scope>NUCLEOTIDE SEQUENCE</scope>
</reference>
<organism evidence="1 2">
    <name type="scientific">Trichonephila clavata</name>
    <name type="common">Joro spider</name>
    <name type="synonym">Nephila clavata</name>
    <dbReference type="NCBI Taxonomy" id="2740835"/>
    <lineage>
        <taxon>Eukaryota</taxon>
        <taxon>Metazoa</taxon>
        <taxon>Ecdysozoa</taxon>
        <taxon>Arthropoda</taxon>
        <taxon>Chelicerata</taxon>
        <taxon>Arachnida</taxon>
        <taxon>Araneae</taxon>
        <taxon>Araneomorphae</taxon>
        <taxon>Entelegynae</taxon>
        <taxon>Araneoidea</taxon>
        <taxon>Nephilidae</taxon>
        <taxon>Trichonephila</taxon>
    </lineage>
</organism>
<dbReference type="AlphaFoldDB" id="A0A8X6L7Q5"/>
<proteinExistence type="predicted"/>
<accession>A0A8X6L7Q5</accession>
<comment type="caution">
    <text evidence="1">The sequence shown here is derived from an EMBL/GenBank/DDBJ whole genome shotgun (WGS) entry which is preliminary data.</text>
</comment>
<evidence type="ECO:0000313" key="1">
    <source>
        <dbReference type="EMBL" id="GFQ98586.1"/>
    </source>
</evidence>
<evidence type="ECO:0000313" key="2">
    <source>
        <dbReference type="Proteomes" id="UP000887116"/>
    </source>
</evidence>
<dbReference type="EMBL" id="BMAO01034736">
    <property type="protein sequence ID" value="GFQ98586.1"/>
    <property type="molecule type" value="Genomic_DNA"/>
</dbReference>
<dbReference type="Proteomes" id="UP000887116">
    <property type="component" value="Unassembled WGS sequence"/>
</dbReference>